<feature type="compositionally biased region" description="Pro residues" evidence="1">
    <location>
        <begin position="1"/>
        <end position="19"/>
    </location>
</feature>
<keyword evidence="3" id="KW-1185">Reference proteome</keyword>
<gene>
    <name evidence="2" type="ORF">Q31a_59060</name>
</gene>
<name>A0A518GG36_9BACT</name>
<sequence length="393" mass="42744">MNEEPQPPTAPPLPSPATHPPVGTTSAHPEAPREPSTQLPDSPHAAGDLEKTSTPSRLPDAIDMEKSTVVEATHALLGVLGYSASLPERTLRSASALAGGFVRESANWLVPSAFRNSKSYTIFVKQMLDFVVNDVGGVRRALASGKEAPKQEQVDLARKTVGNLLDMTALATFHLSPLTVLAIFSDVAYGSKVYMRELSERLKEQGIISEQTTIDSASDLIEALEEVSGGAVGMFDQPPISITALKNTIEQTQKSVAKVDPTQILPFAEIEQLWRQMELAAKDQNASIWAVSATISVVALNKIQAVGHGTAVGLEIAGNMFQQHIIEHYWDGLRTIEREGLIASLSKSTEPYLDAIWTNFAIDRKTWTEQLLSGELLKWGWSQLSWPKLSTRG</sequence>
<proteinExistence type="predicted"/>
<feature type="region of interest" description="Disordered" evidence="1">
    <location>
        <begin position="1"/>
        <end position="59"/>
    </location>
</feature>
<dbReference type="EMBL" id="CP036298">
    <property type="protein sequence ID" value="QDV27517.1"/>
    <property type="molecule type" value="Genomic_DNA"/>
</dbReference>
<evidence type="ECO:0000313" key="3">
    <source>
        <dbReference type="Proteomes" id="UP000318017"/>
    </source>
</evidence>
<evidence type="ECO:0000256" key="1">
    <source>
        <dbReference type="SAM" id="MobiDB-lite"/>
    </source>
</evidence>
<protein>
    <submittedName>
        <fullName evidence="2">Uncharacterized protein</fullName>
    </submittedName>
</protein>
<dbReference type="Proteomes" id="UP000318017">
    <property type="component" value="Chromosome"/>
</dbReference>
<evidence type="ECO:0000313" key="2">
    <source>
        <dbReference type="EMBL" id="QDV27517.1"/>
    </source>
</evidence>
<organism evidence="2 3">
    <name type="scientific">Aureliella helgolandensis</name>
    <dbReference type="NCBI Taxonomy" id="2527968"/>
    <lineage>
        <taxon>Bacteria</taxon>
        <taxon>Pseudomonadati</taxon>
        <taxon>Planctomycetota</taxon>
        <taxon>Planctomycetia</taxon>
        <taxon>Pirellulales</taxon>
        <taxon>Pirellulaceae</taxon>
        <taxon>Aureliella</taxon>
    </lineage>
</organism>
<dbReference type="KEGG" id="ahel:Q31a_59060"/>
<accession>A0A518GG36</accession>
<dbReference type="AlphaFoldDB" id="A0A518GG36"/>
<reference evidence="2 3" key="1">
    <citation type="submission" date="2019-02" db="EMBL/GenBank/DDBJ databases">
        <title>Deep-cultivation of Planctomycetes and their phenomic and genomic characterization uncovers novel biology.</title>
        <authorList>
            <person name="Wiegand S."/>
            <person name="Jogler M."/>
            <person name="Boedeker C."/>
            <person name="Pinto D."/>
            <person name="Vollmers J."/>
            <person name="Rivas-Marin E."/>
            <person name="Kohn T."/>
            <person name="Peeters S.H."/>
            <person name="Heuer A."/>
            <person name="Rast P."/>
            <person name="Oberbeckmann S."/>
            <person name="Bunk B."/>
            <person name="Jeske O."/>
            <person name="Meyerdierks A."/>
            <person name="Storesund J.E."/>
            <person name="Kallscheuer N."/>
            <person name="Luecker S."/>
            <person name="Lage O.M."/>
            <person name="Pohl T."/>
            <person name="Merkel B.J."/>
            <person name="Hornburger P."/>
            <person name="Mueller R.-W."/>
            <person name="Bruemmer F."/>
            <person name="Labrenz M."/>
            <person name="Spormann A.M."/>
            <person name="Op den Camp H."/>
            <person name="Overmann J."/>
            <person name="Amann R."/>
            <person name="Jetten M.S.M."/>
            <person name="Mascher T."/>
            <person name="Medema M.H."/>
            <person name="Devos D.P."/>
            <person name="Kaster A.-K."/>
            <person name="Ovreas L."/>
            <person name="Rohde M."/>
            <person name="Galperin M.Y."/>
            <person name="Jogler C."/>
        </authorList>
    </citation>
    <scope>NUCLEOTIDE SEQUENCE [LARGE SCALE GENOMIC DNA]</scope>
    <source>
        <strain evidence="2 3">Q31a</strain>
    </source>
</reference>